<dbReference type="Proteomes" id="UP000254340">
    <property type="component" value="Unassembled WGS sequence"/>
</dbReference>
<dbReference type="EMBL" id="UGLH01000005">
    <property type="protein sequence ID" value="STT78393.1"/>
    <property type="molecule type" value="Genomic_DNA"/>
</dbReference>
<gene>
    <name evidence="1" type="ORF">NCTC5047_01170</name>
</gene>
<dbReference type="Pfam" id="PF11319">
    <property type="entry name" value="VasI"/>
    <property type="match status" value="1"/>
</dbReference>
<reference evidence="1 2" key="1">
    <citation type="submission" date="2018-06" db="EMBL/GenBank/DDBJ databases">
        <authorList>
            <consortium name="Pathogen Informatics"/>
            <person name="Doyle S."/>
        </authorList>
    </citation>
    <scope>NUCLEOTIDE SEQUENCE [LARGE SCALE GENOMIC DNA]</scope>
    <source>
        <strain evidence="1 2">NCTC5047</strain>
    </source>
</reference>
<name>A0A377XAG6_KLEPN</name>
<protein>
    <submittedName>
        <fullName evidence="1">Type VI secretion-associated protein, VC_A0118 family</fullName>
    </submittedName>
</protein>
<dbReference type="InterPro" id="IPR017738">
    <property type="entry name" value="T6SS-assoc_VCA0118"/>
</dbReference>
<sequence length="183" mass="20432">MVSHLIHDKEQQGLIKMIKKTRCIYLIIMSLVFAGNSFAEDVEMLSGWGISKKKDPMTDNINVLVALQSEPYNKAGSKAGLAVRCFNNKTEFLISAEGYYGHPTSTVMMRFDKGEASSSQWSVAQGGRALFSMNPIDEAKKLTEHKRLLIRFQPYGQGDIDAQFNLDGADLAIHEVRKACSWP</sequence>
<accession>A0A377XAG6</accession>
<proteinExistence type="predicted"/>
<evidence type="ECO:0000313" key="2">
    <source>
        <dbReference type="Proteomes" id="UP000254340"/>
    </source>
</evidence>
<organism evidence="1 2">
    <name type="scientific">Klebsiella pneumoniae</name>
    <dbReference type="NCBI Taxonomy" id="573"/>
    <lineage>
        <taxon>Bacteria</taxon>
        <taxon>Pseudomonadati</taxon>
        <taxon>Pseudomonadota</taxon>
        <taxon>Gammaproteobacteria</taxon>
        <taxon>Enterobacterales</taxon>
        <taxon>Enterobacteriaceae</taxon>
        <taxon>Klebsiella/Raoultella group</taxon>
        <taxon>Klebsiella</taxon>
        <taxon>Klebsiella pneumoniae complex</taxon>
    </lineage>
</organism>
<dbReference type="AlphaFoldDB" id="A0A377XAG6"/>
<evidence type="ECO:0000313" key="1">
    <source>
        <dbReference type="EMBL" id="STT78393.1"/>
    </source>
</evidence>